<feature type="coiled-coil region" evidence="6">
    <location>
        <begin position="77"/>
        <end position="186"/>
    </location>
</feature>
<dbReference type="Proteomes" id="UP000247810">
    <property type="component" value="Unassembled WGS sequence"/>
</dbReference>
<feature type="domain" description="Mnd1 HTH" evidence="7">
    <location>
        <begin position="14"/>
        <end position="72"/>
    </location>
</feature>
<evidence type="ECO:0000256" key="3">
    <source>
        <dbReference type="ARBA" id="ARBA00023054"/>
    </source>
</evidence>
<reference evidence="8 9" key="1">
    <citation type="submission" date="2018-02" db="EMBL/GenBank/DDBJ databases">
        <title>The genomes of Aspergillus section Nigri reveals drivers in fungal speciation.</title>
        <authorList>
            <consortium name="DOE Joint Genome Institute"/>
            <person name="Vesth T.C."/>
            <person name="Nybo J."/>
            <person name="Theobald S."/>
            <person name="Brandl J."/>
            <person name="Frisvad J.C."/>
            <person name="Nielsen K.F."/>
            <person name="Lyhne E.K."/>
            <person name="Kogle M.E."/>
            <person name="Kuo A."/>
            <person name="Riley R."/>
            <person name="Clum A."/>
            <person name="Nolan M."/>
            <person name="Lipzen A."/>
            <person name="Salamov A."/>
            <person name="Henrissat B."/>
            <person name="Wiebenga A."/>
            <person name="De vries R.P."/>
            <person name="Grigoriev I.V."/>
            <person name="Mortensen U.H."/>
            <person name="Andersen M.R."/>
            <person name="Baker S.E."/>
        </authorList>
    </citation>
    <scope>NUCLEOTIDE SEQUENCE [LARGE SCALE GENOMIC DNA]</scope>
    <source>
        <strain evidence="8 9">CBS 707.79</strain>
    </source>
</reference>
<dbReference type="Pfam" id="PF03962">
    <property type="entry name" value="Mnd1"/>
    <property type="match status" value="1"/>
</dbReference>
<keyword evidence="4 5" id="KW-0539">Nucleus</keyword>
<dbReference type="VEuPathDB" id="FungiDB:BO71DRAFT_362006"/>
<name>A0A319CY44_9EURO</name>
<proteinExistence type="inferred from homology"/>
<dbReference type="InterPro" id="IPR005647">
    <property type="entry name" value="Mnd1"/>
</dbReference>
<evidence type="ECO:0000256" key="6">
    <source>
        <dbReference type="SAM" id="Coils"/>
    </source>
</evidence>
<dbReference type="GO" id="GO:0007131">
    <property type="term" value="P:reciprocal meiotic recombination"/>
    <property type="evidence" value="ECO:0007669"/>
    <property type="project" value="InterPro"/>
</dbReference>
<organism evidence="8 9">
    <name type="scientific">Aspergillus ellipticus CBS 707.79</name>
    <dbReference type="NCBI Taxonomy" id="1448320"/>
    <lineage>
        <taxon>Eukaryota</taxon>
        <taxon>Fungi</taxon>
        <taxon>Dikarya</taxon>
        <taxon>Ascomycota</taxon>
        <taxon>Pezizomycotina</taxon>
        <taxon>Eurotiomycetes</taxon>
        <taxon>Eurotiomycetidae</taxon>
        <taxon>Eurotiales</taxon>
        <taxon>Aspergillaceae</taxon>
        <taxon>Aspergillus</taxon>
        <taxon>Aspergillus subgen. Circumdati</taxon>
    </lineage>
</organism>
<sequence>MPPKLSKEAKQARIVAHLRQTGTCHTLKELEKSLPGVAAINSLQVKEYLQELADEGRVRVEKIGSGNWWWCFGADEVREREERVRALEDEVDRLRRGCEEVEAKVEERRALLAAEEEAEADGGNNNNVEEERQQLLGRKARLQDEVQRMQGELRALEAGAQDRMSAQRLREETEQARRQAQLATDNIYVLEGYVARLTGGDRAVLAAVQRECYGEEYVEGEGLREIF</sequence>
<dbReference type="OrthoDB" id="9978204at2759"/>
<protein>
    <recommendedName>
        <fullName evidence="5">Meiotic nuclear division protein 1</fullName>
    </recommendedName>
</protein>
<evidence type="ECO:0000256" key="1">
    <source>
        <dbReference type="ARBA" id="ARBA00004123"/>
    </source>
</evidence>
<evidence type="ECO:0000313" key="9">
    <source>
        <dbReference type="Proteomes" id="UP000247810"/>
    </source>
</evidence>
<keyword evidence="9" id="KW-1185">Reference proteome</keyword>
<evidence type="ECO:0000256" key="4">
    <source>
        <dbReference type="ARBA" id="ARBA00023242"/>
    </source>
</evidence>
<keyword evidence="3 6" id="KW-0175">Coiled coil</keyword>
<comment type="function">
    <text evidence="5">Required for proper homologous chromosome pairing and efficient cross-over and intragenic recombination during meiosis.</text>
</comment>
<gene>
    <name evidence="8" type="ORF">BO71DRAFT_362006</name>
</gene>
<evidence type="ECO:0000256" key="2">
    <source>
        <dbReference type="ARBA" id="ARBA00005981"/>
    </source>
</evidence>
<evidence type="ECO:0000259" key="7">
    <source>
        <dbReference type="Pfam" id="PF03962"/>
    </source>
</evidence>
<dbReference type="GO" id="GO:0005634">
    <property type="term" value="C:nucleus"/>
    <property type="evidence" value="ECO:0007669"/>
    <property type="project" value="UniProtKB-SubCell"/>
</dbReference>
<accession>A0A319CY44</accession>
<comment type="subcellular location">
    <subcellularLocation>
        <location evidence="1 5">Nucleus</location>
    </subcellularLocation>
</comment>
<evidence type="ECO:0000256" key="5">
    <source>
        <dbReference type="PIRNR" id="PIRNR026991"/>
    </source>
</evidence>
<dbReference type="EMBL" id="KZ825995">
    <property type="protein sequence ID" value="PYH90146.1"/>
    <property type="molecule type" value="Genomic_DNA"/>
</dbReference>
<comment type="similarity">
    <text evidence="2 5">Belongs to the MND1 family.</text>
</comment>
<dbReference type="PIRSF" id="PIRSF026991">
    <property type="entry name" value="Mnd1"/>
    <property type="match status" value="1"/>
</dbReference>
<dbReference type="AlphaFoldDB" id="A0A319CY44"/>
<evidence type="ECO:0000313" key="8">
    <source>
        <dbReference type="EMBL" id="PYH90146.1"/>
    </source>
</evidence>
<dbReference type="STRING" id="1448320.A0A319CY44"/>
<dbReference type="InterPro" id="IPR040453">
    <property type="entry name" value="Mnd1_HTH"/>
</dbReference>
<dbReference type="GO" id="GO:0003690">
    <property type="term" value="F:double-stranded DNA binding"/>
    <property type="evidence" value="ECO:0007669"/>
    <property type="project" value="InterPro"/>
</dbReference>